<evidence type="ECO:0000256" key="1">
    <source>
        <dbReference type="ARBA" id="ARBA00004141"/>
    </source>
</evidence>
<dbReference type="GeneID" id="4700083"/>
<feature type="transmembrane region" description="Helical" evidence="6">
    <location>
        <begin position="112"/>
        <end position="130"/>
    </location>
</feature>
<dbReference type="EMBL" id="DS027060">
    <property type="protein sequence ID" value="EAW06339.1"/>
    <property type="molecule type" value="Genomic_DNA"/>
</dbReference>
<feature type="transmembrane region" description="Helical" evidence="6">
    <location>
        <begin position="43"/>
        <end position="64"/>
    </location>
</feature>
<dbReference type="VEuPathDB" id="FungiDB:ACLA_080230"/>
<evidence type="ECO:0000256" key="4">
    <source>
        <dbReference type="ARBA" id="ARBA00022989"/>
    </source>
</evidence>
<proteinExistence type="inferred from homology"/>
<keyword evidence="5 6" id="KW-0472">Membrane</keyword>
<organism evidence="7 8">
    <name type="scientific">Aspergillus clavatus (strain ATCC 1007 / CBS 513.65 / DSM 816 / NCTC 3887 / NRRL 1 / QM 1276 / 107)</name>
    <dbReference type="NCBI Taxonomy" id="344612"/>
    <lineage>
        <taxon>Eukaryota</taxon>
        <taxon>Fungi</taxon>
        <taxon>Dikarya</taxon>
        <taxon>Ascomycota</taxon>
        <taxon>Pezizomycotina</taxon>
        <taxon>Eurotiomycetes</taxon>
        <taxon>Eurotiomycetidae</taxon>
        <taxon>Eurotiales</taxon>
        <taxon>Aspergillaceae</taxon>
        <taxon>Aspergillus</taxon>
        <taxon>Aspergillus subgen. Fumigati</taxon>
    </lineage>
</organism>
<evidence type="ECO:0008006" key="9">
    <source>
        <dbReference type="Google" id="ProtNLM"/>
    </source>
</evidence>
<dbReference type="GO" id="GO:0016020">
    <property type="term" value="C:membrane"/>
    <property type="evidence" value="ECO:0007669"/>
    <property type="project" value="UniProtKB-SubCell"/>
</dbReference>
<dbReference type="RefSeq" id="XP_001267765.1">
    <property type="nucleotide sequence ID" value="XM_001267764.1"/>
</dbReference>
<evidence type="ECO:0000256" key="5">
    <source>
        <dbReference type="ARBA" id="ARBA00023136"/>
    </source>
</evidence>
<keyword evidence="4 6" id="KW-1133">Transmembrane helix</keyword>
<name>A1CSQ2_ASPCL</name>
<gene>
    <name evidence="7" type="ORF">ACLA_080230</name>
</gene>
<dbReference type="AlphaFoldDB" id="A1CSQ2"/>
<dbReference type="KEGG" id="act:ACLA_080230"/>
<keyword evidence="3 6" id="KW-0812">Transmembrane</keyword>
<evidence type="ECO:0000256" key="6">
    <source>
        <dbReference type="SAM" id="Phobius"/>
    </source>
</evidence>
<feature type="transmembrane region" description="Helical" evidence="6">
    <location>
        <begin position="71"/>
        <end position="100"/>
    </location>
</feature>
<dbReference type="OMA" id="FPMQGGL"/>
<evidence type="ECO:0000313" key="7">
    <source>
        <dbReference type="EMBL" id="EAW06339.1"/>
    </source>
</evidence>
<accession>A1CSQ2</accession>
<dbReference type="InterPro" id="IPR019334">
    <property type="entry name" value="TMEM170A/B/YPR153W-like"/>
</dbReference>
<dbReference type="eggNOG" id="ENOG502S0YM">
    <property type="taxonomic scope" value="Eukaryota"/>
</dbReference>
<dbReference type="Pfam" id="PF10190">
    <property type="entry name" value="Tmemb_170"/>
    <property type="match status" value="1"/>
</dbReference>
<reference evidence="7 8" key="1">
    <citation type="journal article" date="2008" name="PLoS Genet.">
        <title>Genomic islands in the pathogenic filamentous fungus Aspergillus fumigatus.</title>
        <authorList>
            <person name="Fedorova N.D."/>
            <person name="Khaldi N."/>
            <person name="Joardar V.S."/>
            <person name="Maiti R."/>
            <person name="Amedeo P."/>
            <person name="Anderson M.J."/>
            <person name="Crabtree J."/>
            <person name="Silva J.C."/>
            <person name="Badger J.H."/>
            <person name="Albarraq A."/>
            <person name="Angiuoli S."/>
            <person name="Bussey H."/>
            <person name="Bowyer P."/>
            <person name="Cotty P.J."/>
            <person name="Dyer P.S."/>
            <person name="Egan A."/>
            <person name="Galens K."/>
            <person name="Fraser-Liggett C.M."/>
            <person name="Haas B.J."/>
            <person name="Inman J.M."/>
            <person name="Kent R."/>
            <person name="Lemieux S."/>
            <person name="Malavazi I."/>
            <person name="Orvis J."/>
            <person name="Roemer T."/>
            <person name="Ronning C.M."/>
            <person name="Sundaram J.P."/>
            <person name="Sutton G."/>
            <person name="Turner G."/>
            <person name="Venter J.C."/>
            <person name="White O.R."/>
            <person name="Whitty B.R."/>
            <person name="Youngman P."/>
            <person name="Wolfe K.H."/>
            <person name="Goldman G.H."/>
            <person name="Wortman J.R."/>
            <person name="Jiang B."/>
            <person name="Denning D.W."/>
            <person name="Nierman W.C."/>
        </authorList>
    </citation>
    <scope>NUCLEOTIDE SEQUENCE [LARGE SCALE GENOMIC DNA]</scope>
    <source>
        <strain evidence="8">ATCC 1007 / CBS 513.65 / DSM 816 / NCTC 3887 / NRRL 1</strain>
    </source>
</reference>
<dbReference type="PANTHER" id="PTHR22779:SF6">
    <property type="entry name" value="SD17342P"/>
    <property type="match status" value="1"/>
</dbReference>
<dbReference type="Proteomes" id="UP000006701">
    <property type="component" value="Unassembled WGS sequence"/>
</dbReference>
<evidence type="ECO:0000256" key="2">
    <source>
        <dbReference type="ARBA" id="ARBA00006325"/>
    </source>
</evidence>
<evidence type="ECO:0000256" key="3">
    <source>
        <dbReference type="ARBA" id="ARBA00022692"/>
    </source>
</evidence>
<dbReference type="STRING" id="344612.A1CSQ2"/>
<comment type="similarity">
    <text evidence="2">Belongs to the TMEM170 family.</text>
</comment>
<dbReference type="HOGENOM" id="CLU_071343_1_0_1"/>
<evidence type="ECO:0000313" key="8">
    <source>
        <dbReference type="Proteomes" id="UP000006701"/>
    </source>
</evidence>
<dbReference type="OrthoDB" id="2131401at2759"/>
<comment type="subcellular location">
    <subcellularLocation>
        <location evidence="1">Membrane</location>
        <topology evidence="1">Multi-pass membrane protein</topology>
    </subcellularLocation>
</comment>
<dbReference type="PANTHER" id="PTHR22779">
    <property type="entry name" value="SD17342P"/>
    <property type="match status" value="1"/>
</dbReference>
<sequence>MANNRVPINYQTPPFPALYNPLPNHSPQVYYLYYTRDIWRFTLYWTFIFYAASHLAVAGCAMILQCRNWRVFLAVPLVFIVIGGLEALVAGSIIGVMLGAVYEAGNFRMSTWVPMVWGGINVMVLILSSFPMQGGL</sequence>
<protein>
    <recommendedName>
        <fullName evidence="9">Integral membrane protein</fullName>
    </recommendedName>
</protein>
<keyword evidence="8" id="KW-1185">Reference proteome</keyword>